<evidence type="ECO:0000256" key="2">
    <source>
        <dbReference type="RuleBase" id="RU363044"/>
    </source>
</evidence>
<proteinExistence type="inferred from homology"/>
<protein>
    <recommendedName>
        <fullName evidence="2">ATP-dependent DNA helicase</fullName>
        <ecNumber evidence="2">5.6.2.3</ecNumber>
    </recommendedName>
</protein>
<feature type="region of interest" description="Disordered" evidence="4">
    <location>
        <begin position="1199"/>
        <end position="1218"/>
    </location>
</feature>
<dbReference type="InterPro" id="IPR031657">
    <property type="entry name" value="REPA_OB_2"/>
</dbReference>
<dbReference type="InterPro" id="IPR027417">
    <property type="entry name" value="P-loop_NTPase"/>
</dbReference>
<dbReference type="GO" id="GO:0006310">
    <property type="term" value="P:DNA recombination"/>
    <property type="evidence" value="ECO:0007669"/>
    <property type="project" value="UniProtKB-KW"/>
</dbReference>
<evidence type="ECO:0000256" key="3">
    <source>
        <dbReference type="SAM" id="Coils"/>
    </source>
</evidence>
<reference evidence="9" key="1">
    <citation type="journal article" date="2020" name="Plant J.">
        <title>Transposons played a major role in the diversification between the closely related almond and peach genomes: results from the almond genome sequence.</title>
        <authorList>
            <person name="Alioto T."/>
            <person name="Alexiou K.G."/>
            <person name="Bardil A."/>
            <person name="Barteri F."/>
            <person name="Castanera R."/>
            <person name="Cruz F."/>
            <person name="Dhingra A."/>
            <person name="Duval H."/>
            <person name="Fernandez I Marti A."/>
            <person name="Frias L."/>
            <person name="Galan B."/>
            <person name="Garcia J.L."/>
            <person name="Howad W."/>
            <person name="Gomez-Garrido J."/>
            <person name="Gut M."/>
            <person name="Julca I."/>
            <person name="Morata J."/>
            <person name="Puigdomenech P."/>
            <person name="Ribeca P."/>
            <person name="Rubio Cabetas M.J."/>
            <person name="Vlasova A."/>
            <person name="Wirthensohn M."/>
            <person name="Garcia-Mas J."/>
            <person name="Gabaldon T."/>
            <person name="Casacuberta J.M."/>
            <person name="Arus P."/>
        </authorList>
    </citation>
    <scope>NUCLEOTIDE SEQUENCE [LARGE SCALE GENOMIC DNA]</scope>
    <source>
        <strain evidence="9">cv. Texas</strain>
    </source>
</reference>
<dbReference type="GO" id="GO:0005524">
    <property type="term" value="F:ATP binding"/>
    <property type="evidence" value="ECO:0007669"/>
    <property type="project" value="UniProtKB-KW"/>
</dbReference>
<dbReference type="SUPFAM" id="SSF50249">
    <property type="entry name" value="Nucleic acid-binding proteins"/>
    <property type="match status" value="2"/>
</dbReference>
<comment type="similarity">
    <text evidence="2">Belongs to the helicase family.</text>
</comment>
<dbReference type="EC" id="5.6.2.3" evidence="2"/>
<keyword evidence="2" id="KW-0067">ATP-binding</keyword>
<feature type="coiled-coil region" evidence="3">
    <location>
        <begin position="351"/>
        <end position="378"/>
    </location>
</feature>
<dbReference type="Pfam" id="PF05970">
    <property type="entry name" value="PIF1"/>
    <property type="match status" value="1"/>
</dbReference>
<feature type="domain" description="DNA helicase Pif1-like DEAD-box helicase" evidence="5">
    <location>
        <begin position="371"/>
        <end position="582"/>
    </location>
</feature>
<keyword evidence="2" id="KW-0378">Hydrolase</keyword>
<comment type="cofactor">
    <cofactor evidence="2">
        <name>Mg(2+)</name>
        <dbReference type="ChEBI" id="CHEBI:18420"/>
    </cofactor>
</comment>
<comment type="catalytic activity">
    <reaction evidence="2">
        <text>ATP + H2O = ADP + phosphate + H(+)</text>
        <dbReference type="Rhea" id="RHEA:13065"/>
        <dbReference type="ChEBI" id="CHEBI:15377"/>
        <dbReference type="ChEBI" id="CHEBI:15378"/>
        <dbReference type="ChEBI" id="CHEBI:30616"/>
        <dbReference type="ChEBI" id="CHEBI:43474"/>
        <dbReference type="ChEBI" id="CHEBI:456216"/>
        <dbReference type="EC" id="5.6.2.3"/>
    </reaction>
</comment>
<dbReference type="Proteomes" id="UP000327085">
    <property type="component" value="Unassembled WGS sequence"/>
</dbReference>
<accession>A0A5E4GHG1</accession>
<evidence type="ECO:0000259" key="5">
    <source>
        <dbReference type="Pfam" id="PF05970"/>
    </source>
</evidence>
<keyword evidence="2" id="KW-0234">DNA repair</keyword>
<evidence type="ECO:0000313" key="8">
    <source>
        <dbReference type="EMBL" id="VVA39031.1"/>
    </source>
</evidence>
<evidence type="ECO:0000256" key="4">
    <source>
        <dbReference type="SAM" id="MobiDB-lite"/>
    </source>
</evidence>
<organism evidence="8 9">
    <name type="scientific">Prunus dulcis</name>
    <name type="common">Almond</name>
    <name type="synonym">Amygdalus dulcis</name>
    <dbReference type="NCBI Taxonomy" id="3755"/>
    <lineage>
        <taxon>Eukaryota</taxon>
        <taxon>Viridiplantae</taxon>
        <taxon>Streptophyta</taxon>
        <taxon>Embryophyta</taxon>
        <taxon>Tracheophyta</taxon>
        <taxon>Spermatophyta</taxon>
        <taxon>Magnoliopsida</taxon>
        <taxon>eudicotyledons</taxon>
        <taxon>Gunneridae</taxon>
        <taxon>Pentapetalae</taxon>
        <taxon>rosids</taxon>
        <taxon>fabids</taxon>
        <taxon>Rosales</taxon>
        <taxon>Rosaceae</taxon>
        <taxon>Amygdaloideae</taxon>
        <taxon>Amygdaleae</taxon>
        <taxon>Prunus</taxon>
    </lineage>
</organism>
<feature type="domain" description="Replication protein A OB" evidence="6">
    <location>
        <begin position="875"/>
        <end position="965"/>
    </location>
</feature>
<dbReference type="PANTHER" id="PTHR10492">
    <property type="match status" value="1"/>
</dbReference>
<dbReference type="GO" id="GO:0003677">
    <property type="term" value="F:DNA binding"/>
    <property type="evidence" value="ECO:0007669"/>
    <property type="project" value="UniProtKB-KW"/>
</dbReference>
<dbReference type="GO" id="GO:0043139">
    <property type="term" value="F:5'-3' DNA helicase activity"/>
    <property type="evidence" value="ECO:0007669"/>
    <property type="project" value="UniProtKB-EC"/>
</dbReference>
<keyword evidence="2" id="KW-0233">DNA recombination</keyword>
<dbReference type="AlphaFoldDB" id="A0A5E4GHG1"/>
<keyword evidence="1" id="KW-0238">DNA-binding</keyword>
<keyword evidence="2" id="KW-0227">DNA damage</keyword>
<dbReference type="SUPFAM" id="SSF52540">
    <property type="entry name" value="P-loop containing nucleoside triphosphate hydrolases"/>
    <property type="match status" value="2"/>
</dbReference>
<dbReference type="GO" id="GO:0016887">
    <property type="term" value="F:ATP hydrolysis activity"/>
    <property type="evidence" value="ECO:0007669"/>
    <property type="project" value="RHEA"/>
</dbReference>
<dbReference type="InterPro" id="IPR010285">
    <property type="entry name" value="DNA_helicase_pif1-like_DEAD"/>
</dbReference>
<dbReference type="GO" id="GO:0000723">
    <property type="term" value="P:telomere maintenance"/>
    <property type="evidence" value="ECO:0007669"/>
    <property type="project" value="InterPro"/>
</dbReference>
<keyword evidence="3" id="KW-0175">Coiled coil</keyword>
<sequence>MEELCPLHEMRWRPSIFGWEILRLRLLSFLLTNLCIVALQLEYTKKQGTKNLHFATIFKLGYIKKQDTKHLDSAIIFEVLAIILLLHACWYKCLTDFLIIDVCTVEFRKRGLPHAHMLIWLKQNYKCYSAVDIDSIISAELPNKTVNYDLYNIVTQFMIHGSDRARVVFQENQQDEILAYLNCRYISPYEAVWRLFQYPIHFRKPSVERLPIHLPLEQNIIFNEPSYQAACKSLGLLGDDKEWIEALANAVNTATCPQLRQLFVTIILFCDVGNPQILFNTYWQDMSEDILYKLRQTFEMPNLIVSEYELKNSLLFELEQLFNISSSSLKEHHLPMPDEYKMLELRNKLLREELNYDYNNLEKEHAILVTQLNKDQKDVYDCVVKTVEEKMPGLFFVHGHGGTGKTFLWHTIITVASSGIASLLLPGGRTAHSRFKIPLIINNCSTCQIKKGTHLAKLIEKAALIVWDEAPMNHKHCFEALDKSLSDILSHLNPLDNNVPFGGKPLLLGGDFRQILPVIPGGTREEIIDASLNSSYLWPFFKIFHLKENMRLSKNGLNIEEKQKINDFATWILRIGNGQIIHIDDPNDKDASWIKIPQDLLIHSYTHPIHSIFLATYPNFERNFNNFTYLRERAIVTPRNTTVTEINNYAIDLLPGQERIYLSSDSLCSSSENSENLTILYPTEFLNKLEFNGLPSYYLALKIGMPIMLLRNLNQSSGLCNGTRLVITQLYDKIIEAKILASSNIGHKKLKVRICRMWRPKLIGSTDQFGGLQCILVDQKVRKSLFYTDAIQASVKEIDYDFVAPKIKAGSIYEITHFHTGRNKPSHKIVPHVAQLFFNARTTFKELPTIQPHIPRHRFYLVDYTQLSTRIDKIDILTDVFGHITAIQPLEQKMVGNERLEDKWEVCIENIRKEDVRITLWGNTAKTFDSQALQQSTSPIFAAFTSLKVKQFQGKIVLNSSVSTLIFINPDIQELAAYKTIFNDSTHAVKMMPSSTAQLMTPQYLEAAKKLSVQELNVLDPETHKDTPILCRAAITRFDTRNGWWYKACPSCFKQLRTAAHRDELLCPKHNNQIPLPWFKVSLVLEDSTDETNAIIIGRPAEQLFKISCNELVVQRGFTDQQQLPDVILQTRGQVKIFQLRFGSMRSDFNRNDLLIQAIFDDTMPLIEPTPQSSEKSLAAHDTETIGAQMVPPITPLLSKPIPSASSTSSADASITEVTPISKKRYKDAVKRALFTFRPSKNQKG</sequence>
<dbReference type="Pfam" id="PF16900">
    <property type="entry name" value="REPA_OB_2"/>
    <property type="match status" value="1"/>
</dbReference>
<dbReference type="EMBL" id="CABIKO010000727">
    <property type="protein sequence ID" value="VVA39031.1"/>
    <property type="molecule type" value="Genomic_DNA"/>
</dbReference>
<dbReference type="GO" id="GO:0006281">
    <property type="term" value="P:DNA repair"/>
    <property type="evidence" value="ECO:0007669"/>
    <property type="project" value="UniProtKB-KW"/>
</dbReference>
<dbReference type="PANTHER" id="PTHR10492:SF90">
    <property type="entry name" value="ATP-DEPENDENT DNA HELICASE"/>
    <property type="match status" value="1"/>
</dbReference>
<name>A0A5E4GHG1_PRUDU</name>
<dbReference type="Gene3D" id="2.40.50.140">
    <property type="entry name" value="Nucleic acid-binding proteins"/>
    <property type="match status" value="3"/>
</dbReference>
<evidence type="ECO:0000256" key="1">
    <source>
        <dbReference type="ARBA" id="ARBA00023125"/>
    </source>
</evidence>
<dbReference type="InterPro" id="IPR049163">
    <property type="entry name" value="Pif1-like_2B_dom"/>
</dbReference>
<evidence type="ECO:0000259" key="7">
    <source>
        <dbReference type="Pfam" id="PF21530"/>
    </source>
</evidence>
<dbReference type="OMA" id="IGSTDQF"/>
<gene>
    <name evidence="8" type="ORF">ALMOND_2B008375</name>
</gene>
<keyword evidence="2" id="KW-0547">Nucleotide-binding</keyword>
<dbReference type="InterPro" id="IPR012340">
    <property type="entry name" value="NA-bd_OB-fold"/>
</dbReference>
<dbReference type="InParanoid" id="A0A5E4GHG1"/>
<feature type="domain" description="DNA helicase Pif1-like 2B" evidence="7">
    <location>
        <begin position="684"/>
        <end position="730"/>
    </location>
</feature>
<keyword evidence="2" id="KW-0347">Helicase</keyword>
<evidence type="ECO:0000259" key="6">
    <source>
        <dbReference type="Pfam" id="PF16900"/>
    </source>
</evidence>
<dbReference type="Gramene" id="VVA39031">
    <property type="protein sequence ID" value="VVA39031"/>
    <property type="gene ID" value="Prudul26B008375"/>
</dbReference>
<feature type="compositionally biased region" description="Low complexity" evidence="4">
    <location>
        <begin position="1204"/>
        <end position="1214"/>
    </location>
</feature>
<dbReference type="Pfam" id="PF21530">
    <property type="entry name" value="Pif1_2B_dom"/>
    <property type="match status" value="1"/>
</dbReference>
<evidence type="ECO:0000313" key="9">
    <source>
        <dbReference type="Proteomes" id="UP000327085"/>
    </source>
</evidence>
<dbReference type="Gene3D" id="3.40.50.300">
    <property type="entry name" value="P-loop containing nucleotide triphosphate hydrolases"/>
    <property type="match status" value="1"/>
</dbReference>